<reference evidence="2" key="2">
    <citation type="submission" date="2023-05" db="EMBL/GenBank/DDBJ databases">
        <authorList>
            <person name="Schelkunov M.I."/>
        </authorList>
    </citation>
    <scope>NUCLEOTIDE SEQUENCE</scope>
    <source>
        <strain evidence="2">Hsosn_3</strain>
        <tissue evidence="2">Leaf</tissue>
    </source>
</reference>
<evidence type="ECO:0000256" key="1">
    <source>
        <dbReference type="SAM" id="MobiDB-lite"/>
    </source>
</evidence>
<organism evidence="2 3">
    <name type="scientific">Heracleum sosnowskyi</name>
    <dbReference type="NCBI Taxonomy" id="360622"/>
    <lineage>
        <taxon>Eukaryota</taxon>
        <taxon>Viridiplantae</taxon>
        <taxon>Streptophyta</taxon>
        <taxon>Embryophyta</taxon>
        <taxon>Tracheophyta</taxon>
        <taxon>Spermatophyta</taxon>
        <taxon>Magnoliopsida</taxon>
        <taxon>eudicotyledons</taxon>
        <taxon>Gunneridae</taxon>
        <taxon>Pentapetalae</taxon>
        <taxon>asterids</taxon>
        <taxon>campanulids</taxon>
        <taxon>Apiales</taxon>
        <taxon>Apiaceae</taxon>
        <taxon>Apioideae</taxon>
        <taxon>apioid superclade</taxon>
        <taxon>Tordylieae</taxon>
        <taxon>Tordyliinae</taxon>
        <taxon>Heracleum</taxon>
    </lineage>
</organism>
<sequence>MKKSPEAKKMYISQLEKLIHPEALTLEEPFSDRKSKGRPNRSSTKRDPFYFENVEKKVPKHKLGDKRKSSTNEECFPLEIPHFVPDGIICPNKFIGVAFLRKCNHFVSVCLYY</sequence>
<comment type="caution">
    <text evidence="2">The sequence shown here is derived from an EMBL/GenBank/DDBJ whole genome shotgun (WGS) entry which is preliminary data.</text>
</comment>
<accession>A0AAD8J9Z5</accession>
<reference evidence="2" key="1">
    <citation type="submission" date="2023-02" db="EMBL/GenBank/DDBJ databases">
        <title>Genome of toxic invasive species Heracleum sosnowskyi carries increased number of genes despite the absence of recent whole-genome duplications.</title>
        <authorList>
            <person name="Schelkunov M."/>
            <person name="Shtratnikova V."/>
            <person name="Makarenko M."/>
            <person name="Klepikova A."/>
            <person name="Omelchenko D."/>
            <person name="Novikova G."/>
            <person name="Obukhova E."/>
            <person name="Bogdanov V."/>
            <person name="Penin A."/>
            <person name="Logacheva M."/>
        </authorList>
    </citation>
    <scope>NUCLEOTIDE SEQUENCE</scope>
    <source>
        <strain evidence="2">Hsosn_3</strain>
        <tissue evidence="2">Leaf</tissue>
    </source>
</reference>
<name>A0AAD8J9Z5_9APIA</name>
<dbReference type="AlphaFoldDB" id="A0AAD8J9Z5"/>
<proteinExistence type="predicted"/>
<evidence type="ECO:0000313" key="2">
    <source>
        <dbReference type="EMBL" id="KAK1398607.1"/>
    </source>
</evidence>
<dbReference type="EMBL" id="JAUIZM010000002">
    <property type="protein sequence ID" value="KAK1398607.1"/>
    <property type="molecule type" value="Genomic_DNA"/>
</dbReference>
<protein>
    <submittedName>
        <fullName evidence="2">Uncharacterized protein</fullName>
    </submittedName>
</protein>
<keyword evidence="3" id="KW-1185">Reference proteome</keyword>
<evidence type="ECO:0000313" key="3">
    <source>
        <dbReference type="Proteomes" id="UP001237642"/>
    </source>
</evidence>
<dbReference type="Proteomes" id="UP001237642">
    <property type="component" value="Unassembled WGS sequence"/>
</dbReference>
<feature type="region of interest" description="Disordered" evidence="1">
    <location>
        <begin position="26"/>
        <end position="48"/>
    </location>
</feature>
<gene>
    <name evidence="2" type="ORF">POM88_008470</name>
</gene>